<proteinExistence type="predicted"/>
<dbReference type="CDD" id="cd09272">
    <property type="entry name" value="RNase_HI_RT_Ty1"/>
    <property type="match status" value="1"/>
</dbReference>
<evidence type="ECO:0000313" key="3">
    <source>
        <dbReference type="Proteomes" id="UP001152797"/>
    </source>
</evidence>
<evidence type="ECO:0000313" key="1">
    <source>
        <dbReference type="EMBL" id="CAI3997532.1"/>
    </source>
</evidence>
<dbReference type="PANTHER" id="PTHR11439:SF467">
    <property type="entry name" value="INTEGRASE CATALYTIC DOMAIN-CONTAINING PROTEIN"/>
    <property type="match status" value="1"/>
</dbReference>
<accession>A0A9P1CS37</accession>
<reference evidence="1" key="1">
    <citation type="submission" date="2022-10" db="EMBL/GenBank/DDBJ databases">
        <authorList>
            <person name="Chen Y."/>
            <person name="Dougan E. K."/>
            <person name="Chan C."/>
            <person name="Rhodes N."/>
            <person name="Thang M."/>
        </authorList>
    </citation>
    <scope>NUCLEOTIDE SEQUENCE</scope>
</reference>
<protein>
    <submittedName>
        <fullName evidence="2">Uncharacterized mitochondrial protein AtMg00810 (ORF240b)</fullName>
    </submittedName>
</protein>
<reference evidence="2 3" key="2">
    <citation type="submission" date="2024-05" db="EMBL/GenBank/DDBJ databases">
        <authorList>
            <person name="Chen Y."/>
            <person name="Shah S."/>
            <person name="Dougan E. K."/>
            <person name="Thang M."/>
            <person name="Chan C."/>
        </authorList>
    </citation>
    <scope>NUCLEOTIDE SEQUENCE [LARGE SCALE GENOMIC DNA]</scope>
</reference>
<name>A0A9P1CS37_9DINO</name>
<sequence length="312" mass="35251">MDQQLNARYTARWEATLGDGENDQREMFFLNRLIRYVPDGAGQGECRLEIEADARHSEILVKEFGFKPDSKGCDVPEDKMTEKDLIEVNGDVAYMSIDRPDLCHSVRTLASAMVAPKLSDWMRLKKVARYLLKFPYLKRVFKLQSNEEINVTVFTDSDWAGNPKTRRSMSGAVVKLGSHTVQIKAASQKVVALSSMEAEYYGMCRGATQAVFIHHVLDFWQLNPGKMILKVDSSSAKALVERRGVGTTRHVQARFLWLQDLIFAKQMIVQKVNGKVNDADLVTKTQPKAMIKDHLAGLNFVVCGREGHKRLT</sequence>
<dbReference type="OrthoDB" id="434790at2759"/>
<dbReference type="EMBL" id="CAMXCT010002346">
    <property type="protein sequence ID" value="CAI3997532.1"/>
    <property type="molecule type" value="Genomic_DNA"/>
</dbReference>
<comment type="caution">
    <text evidence="1">The sequence shown here is derived from an EMBL/GenBank/DDBJ whole genome shotgun (WGS) entry which is preliminary data.</text>
</comment>
<dbReference type="EMBL" id="CAMXCT030002346">
    <property type="protein sequence ID" value="CAL4784844.1"/>
    <property type="molecule type" value="Genomic_DNA"/>
</dbReference>
<dbReference type="AlphaFoldDB" id="A0A9P1CS37"/>
<keyword evidence="3" id="KW-1185">Reference proteome</keyword>
<gene>
    <name evidence="1" type="ORF">C1SCF055_LOCUS23906</name>
</gene>
<organism evidence="1">
    <name type="scientific">Cladocopium goreaui</name>
    <dbReference type="NCBI Taxonomy" id="2562237"/>
    <lineage>
        <taxon>Eukaryota</taxon>
        <taxon>Sar</taxon>
        <taxon>Alveolata</taxon>
        <taxon>Dinophyceae</taxon>
        <taxon>Suessiales</taxon>
        <taxon>Symbiodiniaceae</taxon>
        <taxon>Cladocopium</taxon>
    </lineage>
</organism>
<dbReference type="EMBL" id="CAMXCT020002346">
    <property type="protein sequence ID" value="CAL1150907.1"/>
    <property type="molecule type" value="Genomic_DNA"/>
</dbReference>
<dbReference type="Proteomes" id="UP001152797">
    <property type="component" value="Unassembled WGS sequence"/>
</dbReference>
<dbReference type="PANTHER" id="PTHR11439">
    <property type="entry name" value="GAG-POL-RELATED RETROTRANSPOSON"/>
    <property type="match status" value="1"/>
</dbReference>
<evidence type="ECO:0000313" key="2">
    <source>
        <dbReference type="EMBL" id="CAL4784844.1"/>
    </source>
</evidence>